<dbReference type="Pfam" id="PF14223">
    <property type="entry name" value="Retrotran_gag_2"/>
    <property type="match status" value="1"/>
</dbReference>
<evidence type="ECO:0008006" key="3">
    <source>
        <dbReference type="Google" id="ProtNLM"/>
    </source>
</evidence>
<name>A0ABR0JGT7_9EURO</name>
<proteinExistence type="predicted"/>
<gene>
    <name evidence="1" type="ORF">LTR69_003678</name>
</gene>
<keyword evidence="2" id="KW-1185">Reference proteome</keyword>
<evidence type="ECO:0000313" key="1">
    <source>
        <dbReference type="EMBL" id="KAK5063912.1"/>
    </source>
</evidence>
<dbReference type="EMBL" id="JAVRRF010000006">
    <property type="protein sequence ID" value="KAK5063912.1"/>
    <property type="molecule type" value="Genomic_DNA"/>
</dbReference>
<organism evidence="1 2">
    <name type="scientific">Exophiala sideris</name>
    <dbReference type="NCBI Taxonomy" id="1016849"/>
    <lineage>
        <taxon>Eukaryota</taxon>
        <taxon>Fungi</taxon>
        <taxon>Dikarya</taxon>
        <taxon>Ascomycota</taxon>
        <taxon>Pezizomycotina</taxon>
        <taxon>Eurotiomycetes</taxon>
        <taxon>Chaetothyriomycetidae</taxon>
        <taxon>Chaetothyriales</taxon>
        <taxon>Herpotrichiellaceae</taxon>
        <taxon>Exophiala</taxon>
    </lineage>
</organism>
<reference evidence="1 2" key="1">
    <citation type="submission" date="2023-08" db="EMBL/GenBank/DDBJ databases">
        <title>Black Yeasts Isolated from many extreme environments.</title>
        <authorList>
            <person name="Coleine C."/>
            <person name="Stajich J.E."/>
            <person name="Selbmann L."/>
        </authorList>
    </citation>
    <scope>NUCLEOTIDE SEQUENCE [LARGE SCALE GENOMIC DNA]</scope>
    <source>
        <strain evidence="1 2">CCFEE 6328</strain>
    </source>
</reference>
<accession>A0ABR0JGT7</accession>
<comment type="caution">
    <text evidence="1">The sequence shown here is derived from an EMBL/GenBank/DDBJ whole genome shotgun (WGS) entry which is preliminary data.</text>
</comment>
<sequence>MSGNNPHIVPLVSSNNFIEWHRAFTRRAKDKDVWDLLTEKYKPVLIKPDPRDQKYLVTFFTRFQLDNFVYEEGQKKIKAARALIKSAVSPVIIWFIPDEDDPVGAYKFLQERYKPSDTTGRQILLSQLEDTTLNKFKFSVPTYVDKVFEIRHDLVEVKKVLSDDEVARYLLGGLPNSYSNFKKEYSLIMAGRGTPDGHDLQFLTDTLIKEGSRRESVAKAKKAKGKGQPAR</sequence>
<dbReference type="Proteomes" id="UP001345691">
    <property type="component" value="Unassembled WGS sequence"/>
</dbReference>
<evidence type="ECO:0000313" key="2">
    <source>
        <dbReference type="Proteomes" id="UP001345691"/>
    </source>
</evidence>
<protein>
    <recommendedName>
        <fullName evidence="3">DUF4219 domain-containing protein</fullName>
    </recommendedName>
</protein>